<keyword evidence="2" id="KW-1185">Reference proteome</keyword>
<proteinExistence type="predicted"/>
<comment type="caution">
    <text evidence="1">The sequence shown here is derived from an EMBL/GenBank/DDBJ whole genome shotgun (WGS) entry which is preliminary data.</text>
</comment>
<name>A0ABR3Y6W0_9EURO</name>
<evidence type="ECO:0000313" key="1">
    <source>
        <dbReference type="EMBL" id="KAL1883676.1"/>
    </source>
</evidence>
<dbReference type="EMBL" id="JAVDPF010000005">
    <property type="protein sequence ID" value="KAL1883676.1"/>
    <property type="molecule type" value="Genomic_DNA"/>
</dbReference>
<accession>A0ABR3Y6W0</accession>
<protein>
    <submittedName>
        <fullName evidence="1">Uncharacterized protein</fullName>
    </submittedName>
</protein>
<reference evidence="1 2" key="1">
    <citation type="journal article" date="2024" name="IMA Fungus">
        <title>IMA Genome - F19 : A genome assembly and annotation guide to empower mycologists, including annotated draft genome sequences of Ceratocystis pirilliformis, Diaporthe australafricana, Fusarium ophioides, Paecilomyces lecythidis, and Sporothrix stenoceras.</title>
        <authorList>
            <person name="Aylward J."/>
            <person name="Wilson A.M."/>
            <person name="Visagie C.M."/>
            <person name="Spraker J."/>
            <person name="Barnes I."/>
            <person name="Buitendag C."/>
            <person name="Ceriani C."/>
            <person name="Del Mar Angel L."/>
            <person name="du Plessis D."/>
            <person name="Fuchs T."/>
            <person name="Gasser K."/>
            <person name="Kramer D."/>
            <person name="Li W."/>
            <person name="Munsamy K."/>
            <person name="Piso A."/>
            <person name="Price J.L."/>
            <person name="Sonnekus B."/>
            <person name="Thomas C."/>
            <person name="van der Nest A."/>
            <person name="van Dijk A."/>
            <person name="van Heerden A."/>
            <person name="van Vuuren N."/>
            <person name="Yilmaz N."/>
            <person name="Duong T.A."/>
            <person name="van der Merwe N.A."/>
            <person name="Wingfield M.J."/>
            <person name="Wingfield B.D."/>
        </authorList>
    </citation>
    <scope>NUCLEOTIDE SEQUENCE [LARGE SCALE GENOMIC DNA]</scope>
    <source>
        <strain evidence="1 2">CMW 18167</strain>
    </source>
</reference>
<dbReference type="Proteomes" id="UP001583193">
    <property type="component" value="Unassembled WGS sequence"/>
</dbReference>
<evidence type="ECO:0000313" key="2">
    <source>
        <dbReference type="Proteomes" id="UP001583193"/>
    </source>
</evidence>
<organism evidence="1 2">
    <name type="scientific">Paecilomyces lecythidis</name>
    <dbReference type="NCBI Taxonomy" id="3004212"/>
    <lineage>
        <taxon>Eukaryota</taxon>
        <taxon>Fungi</taxon>
        <taxon>Dikarya</taxon>
        <taxon>Ascomycota</taxon>
        <taxon>Pezizomycotina</taxon>
        <taxon>Eurotiomycetes</taxon>
        <taxon>Eurotiomycetidae</taxon>
        <taxon>Eurotiales</taxon>
        <taxon>Thermoascaceae</taxon>
        <taxon>Paecilomyces</taxon>
    </lineage>
</organism>
<gene>
    <name evidence="1" type="ORF">Plec18167_002683</name>
</gene>
<sequence length="266" mass="29035">MVEAKELVNIAAQLPRSAIEAHGLGMKLKIYEIANSVADAVMDLTVTHRSLGCSLDNRPSHILSRLHSILLNFRGGGKKELVDTLYRKMIEVQMKLDLVSAPLRTPTLQSPREVRDANRQPVHQMNKEMQSGFDLTEATTTNSMPATAEYVLTYPESSNQFVVDDSTFMPSDVGIGEGLDDQSAGQSQYDHLESSSVPYLLDAFFPSLASGYNTFNELASDTTLFPAQAQIHPTDAADEPAISQIPQPFSFGVGTVGELVGDDEMI</sequence>